<feature type="region of interest" description="Disordered" evidence="1">
    <location>
        <begin position="1"/>
        <end position="52"/>
    </location>
</feature>
<evidence type="ECO:0000256" key="1">
    <source>
        <dbReference type="SAM" id="MobiDB-lite"/>
    </source>
</evidence>
<feature type="compositionally biased region" description="Basic and acidic residues" evidence="1">
    <location>
        <begin position="23"/>
        <end position="35"/>
    </location>
</feature>
<feature type="compositionally biased region" description="Basic residues" evidence="1">
    <location>
        <begin position="11"/>
        <end position="21"/>
    </location>
</feature>
<evidence type="ECO:0000313" key="2">
    <source>
        <dbReference type="EMBL" id="AHE99839.1"/>
    </source>
</evidence>
<protein>
    <submittedName>
        <fullName evidence="2">Uncharacterized protein</fullName>
    </submittedName>
</protein>
<dbReference type="Proteomes" id="UP000005289">
    <property type="component" value="Chromosome"/>
</dbReference>
<sequence>MTQQRDLFRGKPARKPRRPGSYRRQEPPRTPRDTAWELPEDFQPAATSKEDQ</sequence>
<dbReference type="HOGENOM" id="CLU_3085816_0_0_6"/>
<name>W0DMM2_9GAMM</name>
<dbReference type="STRING" id="713585.THITH_01555"/>
<dbReference type="KEGG" id="tti:THITH_01555"/>
<organism evidence="2 3">
    <name type="scientific">Thioalkalivibrio paradoxus ARh 1</name>
    <dbReference type="NCBI Taxonomy" id="713585"/>
    <lineage>
        <taxon>Bacteria</taxon>
        <taxon>Pseudomonadati</taxon>
        <taxon>Pseudomonadota</taxon>
        <taxon>Gammaproteobacteria</taxon>
        <taxon>Chromatiales</taxon>
        <taxon>Ectothiorhodospiraceae</taxon>
        <taxon>Thioalkalivibrio</taxon>
    </lineage>
</organism>
<proteinExistence type="predicted"/>
<dbReference type="EMBL" id="CP007029">
    <property type="protein sequence ID" value="AHE99839.1"/>
    <property type="molecule type" value="Genomic_DNA"/>
</dbReference>
<evidence type="ECO:0000313" key="3">
    <source>
        <dbReference type="Proteomes" id="UP000005289"/>
    </source>
</evidence>
<reference evidence="2 3" key="1">
    <citation type="submission" date="2013-12" db="EMBL/GenBank/DDBJ databases">
        <authorList>
            <consortium name="DOE Joint Genome Institute"/>
            <person name="Muyzer G."/>
            <person name="Huntemann M."/>
            <person name="Han J."/>
            <person name="Chen A."/>
            <person name="Kyrpides N."/>
            <person name="Mavromatis K."/>
            <person name="Markowitz V."/>
            <person name="Palaniappan K."/>
            <person name="Ivanova N."/>
            <person name="Schaumberg A."/>
            <person name="Pati A."/>
            <person name="Liolios K."/>
            <person name="Nordberg H.P."/>
            <person name="Cantor M.N."/>
            <person name="Hua S.X."/>
            <person name="Woyke T."/>
        </authorList>
    </citation>
    <scope>NUCLEOTIDE SEQUENCE [LARGE SCALE GENOMIC DNA]</scope>
    <source>
        <strain evidence="2 3">ARh 1</strain>
    </source>
</reference>
<keyword evidence="3" id="KW-1185">Reference proteome</keyword>
<gene>
    <name evidence="2" type="ORF">THITH_01555</name>
</gene>
<dbReference type="AlphaFoldDB" id="W0DMM2"/>
<accession>W0DMM2</accession>